<evidence type="ECO:0000313" key="1">
    <source>
        <dbReference type="EMBL" id="QEO09898.1"/>
    </source>
</evidence>
<keyword evidence="1" id="KW-0238">DNA-binding</keyword>
<dbReference type="EMBL" id="CP043504">
    <property type="protein sequence ID" value="QEO09898.1"/>
    <property type="molecule type" value="Genomic_DNA"/>
</dbReference>
<organism evidence="1 2">
    <name type="scientific">Protaetiibacter larvae</name>
    <dbReference type="NCBI Taxonomy" id="2592654"/>
    <lineage>
        <taxon>Bacteria</taxon>
        <taxon>Bacillati</taxon>
        <taxon>Actinomycetota</taxon>
        <taxon>Actinomycetes</taxon>
        <taxon>Micrococcales</taxon>
        <taxon>Microbacteriaceae</taxon>
        <taxon>Protaetiibacter</taxon>
    </lineage>
</organism>
<dbReference type="OrthoDB" id="5184241at2"/>
<keyword evidence="2" id="KW-1185">Reference proteome</keyword>
<dbReference type="RefSeq" id="WP_149325316.1">
    <property type="nucleotide sequence ID" value="NZ_CP043504.1"/>
</dbReference>
<gene>
    <name evidence="1" type="ORF">FLP23_07700</name>
</gene>
<dbReference type="AlphaFoldDB" id="A0A5C1Y952"/>
<reference evidence="1 2" key="1">
    <citation type="submission" date="2019-09" db="EMBL/GenBank/DDBJ databases">
        <title>Genome sequencing of strain KACC 19322.</title>
        <authorList>
            <person name="Heo J."/>
            <person name="Kim S.-J."/>
            <person name="Kim J.-S."/>
            <person name="Hong S.-B."/>
            <person name="Kwon S.-W."/>
        </authorList>
    </citation>
    <scope>NUCLEOTIDE SEQUENCE [LARGE SCALE GENOMIC DNA]</scope>
    <source>
        <strain evidence="1 2">KACC 19322</strain>
    </source>
</reference>
<evidence type="ECO:0000313" key="2">
    <source>
        <dbReference type="Proteomes" id="UP000322159"/>
    </source>
</evidence>
<dbReference type="KEGG" id="lyk:FLP23_07700"/>
<proteinExistence type="predicted"/>
<name>A0A5C1Y952_9MICO</name>
<dbReference type="Proteomes" id="UP000322159">
    <property type="component" value="Chromosome"/>
</dbReference>
<sequence length="207" mass="21261">MFAITADQVDSRHGPALGDEGLALVTRVGGERLSLPPDRTAGDEVQALTADAATALALALALARTGRWSVGIGIGEMDAPLVGPTRTANGAALVAARAAVESAKKRPLRAAVAGGADGIRPSAATVQTSLELLLQLRDRRSPEGWELHDLVEAGLTQVEAAQRLGITPQAASKRAIAAGLRLDAAARTALTELLELADASAGRKETR</sequence>
<protein>
    <submittedName>
        <fullName evidence="1">DNA-binding protein</fullName>
    </submittedName>
</protein>
<dbReference type="GO" id="GO:0003677">
    <property type="term" value="F:DNA binding"/>
    <property type="evidence" value="ECO:0007669"/>
    <property type="project" value="UniProtKB-KW"/>
</dbReference>
<accession>A0A5C1Y952</accession>